<dbReference type="Pfam" id="PF13328">
    <property type="entry name" value="HD_4"/>
    <property type="match status" value="1"/>
</dbReference>
<evidence type="ECO:0000313" key="1">
    <source>
        <dbReference type="EMBL" id="AFY94583.1"/>
    </source>
</evidence>
<dbReference type="Proteomes" id="UP000010366">
    <property type="component" value="Chromosome"/>
</dbReference>
<dbReference type="PANTHER" id="PTHR46246:SF1">
    <property type="entry name" value="GUANOSINE-3',5'-BIS(DIPHOSPHATE) 3'-PYROPHOSPHOHYDROLASE MESH1"/>
    <property type="match status" value="1"/>
</dbReference>
<gene>
    <name evidence="1" type="ORF">Cha6605_3599</name>
</gene>
<dbReference type="PATRIC" id="fig|1173020.3.peg.4130"/>
<dbReference type="SUPFAM" id="SSF109604">
    <property type="entry name" value="HD-domain/PDEase-like"/>
    <property type="match status" value="1"/>
</dbReference>
<name>K9UIU6_CHAP6</name>
<keyword evidence="2" id="KW-1185">Reference proteome</keyword>
<dbReference type="EMBL" id="CP003600">
    <property type="protein sequence ID" value="AFY94583.1"/>
    <property type="molecule type" value="Genomic_DNA"/>
</dbReference>
<dbReference type="Gene3D" id="1.10.3210.10">
    <property type="entry name" value="Hypothetical protein af1432"/>
    <property type="match status" value="1"/>
</dbReference>
<dbReference type="InterPro" id="IPR052194">
    <property type="entry name" value="MESH1"/>
</dbReference>
<proteinExistence type="predicted"/>
<reference evidence="1 2" key="1">
    <citation type="submission" date="2012-05" db="EMBL/GenBank/DDBJ databases">
        <title>Finished chromosome of genome of Chamaesiphon sp. PCC 6605.</title>
        <authorList>
            <consortium name="US DOE Joint Genome Institute"/>
            <person name="Gugger M."/>
            <person name="Coursin T."/>
            <person name="Rippka R."/>
            <person name="Tandeau De Marsac N."/>
            <person name="Huntemann M."/>
            <person name="Wei C.-L."/>
            <person name="Han J."/>
            <person name="Detter J.C."/>
            <person name="Han C."/>
            <person name="Tapia R."/>
            <person name="Chen A."/>
            <person name="Kyrpides N."/>
            <person name="Mavromatis K."/>
            <person name="Markowitz V."/>
            <person name="Szeto E."/>
            <person name="Ivanova N."/>
            <person name="Pagani I."/>
            <person name="Pati A."/>
            <person name="Goodwin L."/>
            <person name="Nordberg H.P."/>
            <person name="Cantor M.N."/>
            <person name="Hua S.X."/>
            <person name="Woyke T."/>
            <person name="Kerfeld C.A."/>
        </authorList>
    </citation>
    <scope>NUCLEOTIDE SEQUENCE [LARGE SCALE GENOMIC DNA]</scope>
    <source>
        <strain evidence="2">ATCC 27169 / PCC 6605</strain>
    </source>
</reference>
<protein>
    <submittedName>
        <fullName evidence="1">Guanosine polyphosphate synthetase/pyrophosphohydrolase</fullName>
    </submittedName>
</protein>
<organism evidence="1 2">
    <name type="scientific">Chamaesiphon minutus (strain ATCC 27169 / PCC 6605)</name>
    <dbReference type="NCBI Taxonomy" id="1173020"/>
    <lineage>
        <taxon>Bacteria</taxon>
        <taxon>Bacillati</taxon>
        <taxon>Cyanobacteriota</taxon>
        <taxon>Cyanophyceae</taxon>
        <taxon>Gomontiellales</taxon>
        <taxon>Chamaesiphonaceae</taxon>
        <taxon>Chamaesiphon</taxon>
    </lineage>
</organism>
<keyword evidence="1" id="KW-0378">Hydrolase</keyword>
<dbReference type="RefSeq" id="WP_015160709.1">
    <property type="nucleotide sequence ID" value="NC_019697.1"/>
</dbReference>
<dbReference type="KEGG" id="cmp:Cha6605_3599"/>
<evidence type="ECO:0000313" key="2">
    <source>
        <dbReference type="Proteomes" id="UP000010366"/>
    </source>
</evidence>
<dbReference type="AlphaFoldDB" id="K9UIU6"/>
<dbReference type="OrthoDB" id="9802385at2"/>
<dbReference type="PANTHER" id="PTHR46246">
    <property type="entry name" value="GUANOSINE-3',5'-BIS(DIPHOSPHATE) 3'-PYROPHOSPHOHYDROLASE MESH1"/>
    <property type="match status" value="1"/>
</dbReference>
<accession>K9UIU6</accession>
<dbReference type="eggNOG" id="COG0317">
    <property type="taxonomic scope" value="Bacteria"/>
</dbReference>
<sequence>MASDWNRDLYIKACRFAAQAHLGQLIPSSDLPYLLHLNLVSMEIIAALGVEAGHDGDLAVQCALLHDTIEDTDTSYDTIATIFGTRVAEGVAALSKNPELDKSQQLLDSLHRIERQPREIWMVKLADRITNLQPPPIHWDVAKIRRYREEAIEIHTHLQSASPFLASRLAQKIEQYPPKT</sequence>
<dbReference type="HOGENOM" id="CLU_084517_3_0_3"/>
<dbReference type="GO" id="GO:0008893">
    <property type="term" value="F:guanosine-3',5'-bis(diphosphate) 3'-diphosphatase activity"/>
    <property type="evidence" value="ECO:0007669"/>
    <property type="project" value="TreeGrafter"/>
</dbReference>
<dbReference type="STRING" id="1173020.Cha6605_3599"/>